<dbReference type="EMBL" id="BMKC01000001">
    <property type="protein sequence ID" value="GGA77542.1"/>
    <property type="molecule type" value="Genomic_DNA"/>
</dbReference>
<accession>A0ABQ1HH63</accession>
<keyword evidence="2" id="KW-1185">Reference proteome</keyword>
<comment type="caution">
    <text evidence="1">The sequence shown here is derived from an EMBL/GenBank/DDBJ whole genome shotgun (WGS) entry which is preliminary data.</text>
</comment>
<evidence type="ECO:0000313" key="1">
    <source>
        <dbReference type="EMBL" id="GGA77542.1"/>
    </source>
</evidence>
<name>A0ABQ1HH63_9GAMM</name>
<sequence length="119" mass="13721">MWQWRDEYFESLRTVASQASEHSEWAGYFSYCSQLEQGLRKPALSTLKSFISSLSSQPFVARKAFVGWLLPIAATSRASHMLVPHPLWQDLVRPTVVEWLAVEPNSLEAHRWARIYARA</sequence>
<reference evidence="2" key="1">
    <citation type="journal article" date="2019" name="Int. J. Syst. Evol. Microbiol.">
        <title>The Global Catalogue of Microorganisms (GCM) 10K type strain sequencing project: providing services to taxonomists for standard genome sequencing and annotation.</title>
        <authorList>
            <consortium name="The Broad Institute Genomics Platform"/>
            <consortium name="The Broad Institute Genome Sequencing Center for Infectious Disease"/>
            <person name="Wu L."/>
            <person name="Ma J."/>
        </authorList>
    </citation>
    <scope>NUCLEOTIDE SEQUENCE [LARGE SCALE GENOMIC DNA]</scope>
    <source>
        <strain evidence="2">CGMCC 1.15905</strain>
    </source>
</reference>
<evidence type="ECO:0000313" key="2">
    <source>
        <dbReference type="Proteomes" id="UP000623419"/>
    </source>
</evidence>
<proteinExistence type="predicted"/>
<protein>
    <submittedName>
        <fullName evidence="1">Uncharacterized protein</fullName>
    </submittedName>
</protein>
<dbReference type="Proteomes" id="UP000623419">
    <property type="component" value="Unassembled WGS sequence"/>
</dbReference>
<gene>
    <name evidence="1" type="ORF">GCM10011521_14810</name>
</gene>
<organism evidence="1 2">
    <name type="scientific">Arenimonas soli</name>
    <dbReference type="NCBI Taxonomy" id="2269504"/>
    <lineage>
        <taxon>Bacteria</taxon>
        <taxon>Pseudomonadati</taxon>
        <taxon>Pseudomonadota</taxon>
        <taxon>Gammaproteobacteria</taxon>
        <taxon>Lysobacterales</taxon>
        <taxon>Lysobacteraceae</taxon>
        <taxon>Arenimonas</taxon>
    </lineage>
</organism>